<dbReference type="EMBL" id="CAUYUJ010010546">
    <property type="protein sequence ID" value="CAK0829627.1"/>
    <property type="molecule type" value="Genomic_DNA"/>
</dbReference>
<evidence type="ECO:0000313" key="3">
    <source>
        <dbReference type="Proteomes" id="UP001189429"/>
    </source>
</evidence>
<accession>A0ABN9SE31</accession>
<keyword evidence="3" id="KW-1185">Reference proteome</keyword>
<feature type="region of interest" description="Disordered" evidence="1">
    <location>
        <begin position="1214"/>
        <end position="1319"/>
    </location>
</feature>
<protein>
    <submittedName>
        <fullName evidence="2">Uncharacterized protein</fullName>
    </submittedName>
</protein>
<gene>
    <name evidence="2" type="ORF">PCOR1329_LOCUS28520</name>
</gene>
<feature type="compositionally biased region" description="Low complexity" evidence="1">
    <location>
        <begin position="1214"/>
        <end position="1231"/>
    </location>
</feature>
<proteinExistence type="predicted"/>
<feature type="compositionally biased region" description="Basic and acidic residues" evidence="1">
    <location>
        <begin position="1263"/>
        <end position="1275"/>
    </location>
</feature>
<name>A0ABN9SE31_9DINO</name>
<evidence type="ECO:0000256" key="1">
    <source>
        <dbReference type="SAM" id="MobiDB-lite"/>
    </source>
</evidence>
<organism evidence="2 3">
    <name type="scientific">Prorocentrum cordatum</name>
    <dbReference type="NCBI Taxonomy" id="2364126"/>
    <lineage>
        <taxon>Eukaryota</taxon>
        <taxon>Sar</taxon>
        <taxon>Alveolata</taxon>
        <taxon>Dinophyceae</taxon>
        <taxon>Prorocentrales</taxon>
        <taxon>Prorocentraceae</taxon>
        <taxon>Prorocentrum</taxon>
    </lineage>
</organism>
<reference evidence="2" key="1">
    <citation type="submission" date="2023-10" db="EMBL/GenBank/DDBJ databases">
        <authorList>
            <person name="Chen Y."/>
            <person name="Shah S."/>
            <person name="Dougan E. K."/>
            <person name="Thang M."/>
            <person name="Chan C."/>
        </authorList>
    </citation>
    <scope>NUCLEOTIDE SEQUENCE [LARGE SCALE GENOMIC DNA]</scope>
</reference>
<dbReference type="Proteomes" id="UP001189429">
    <property type="component" value="Unassembled WGS sequence"/>
</dbReference>
<comment type="caution">
    <text evidence="2">The sequence shown here is derived from an EMBL/GenBank/DDBJ whole genome shotgun (WGS) entry which is preliminary data.</text>
</comment>
<sequence length="1319" mass="146997">MPGSKDTEEEDTLLRIRTANGPVGLRQKREPVVLRVERREETIKRDWMRGRTSDEYLAAVKQAMLVAAEQIKSGLGGLADARDPVFSAGAADPRTHQATIENLLNWKPPPQVVEGGKHTLQNVDKYDRKREMLVKFSKKFCVAAAQRRVRSFIIEGESGELLYYRSTDPNAKLKDAYKLKDAECEIETKESSQIPKWEPGYEQRLRVDCKERRDQSKNPLYLYTKRVEKIQHWKRAFRLSKILVNDHDRRALKAAIARASSGALVKAWACLSRYFQEIRSTRGLVKKLAFRMMKVDLSRGWTKLQLVHKKKADEEKKKQEQQHWAARFVSQKLNKIGGTKVKAPDQVREQVITTIQSRFRRYREDMIFDRRYVLNHSALAQVQQAKVGRSIHFALQGATCEDAVRLSMAPESRACIEWEKHRDLLVTKRFTYSETNLPLTPANAFVSDNMTSLAFSMEVDNAASANEAYSALNKADWSKFVNLDRISSMMLHSAPLRTASTPFSAEDAAVWCTICGPRLAWDKCLKEKPGQSKHAVGAQDSFEVPRALTRGDALNWVNIGITLKSVNAHWDAAVQWDGGESDVPVSVVVHVLGFAFKTKAAFRRVSKTDREIVFNFSCNAAVPVSSPDKFVALDGAEFGLEVFEDRADTRGQHALLFMGTQQLSAALKCGRGDFALAKHIQDAKEAKHEVSLPLFRSDGKHQGGHADFTIEPKIKQGKDSKNPFGTQEAHARLSPEFLGGGVPISLYTSHRSAWYDPELGPGKFRADHVANFVQLTIGTLRFASSDEVHHDGIVDRLTGHHEEEPTYHIRASTNGTSATTLPLHRPGEKWALVLGSSGGDPSTIKFLGSEIFLPLPPGCWGDDVADLRRITLEVVKRSHPTVEAENFTSFMKRSGKAATPSQQEVVYRAVLTFDHNMIVDRVKPVSVLLADAKKGAPTDMNVFSTTFTSSGEEAMLSLDFALRDRDYVKAALGKAKNRRALCIGDKALLVCEEPLQYPKDALEFRRRFCLGQFDPKAKHWPDKNRGATLRAPCLSSEYADSGLGEVTPKHPFMQAFIPKSCTDMIPHKFVLPLTEKEFVDKSLPGCYTRILQDLVTHSGLQSKSGHRSGYTKPVVDHLSHIYRQIPATVLAMYADDTCDLEIAAEFLELWQRQPHRKISVPGTLKTSPLVPGQTPRALLLRVPLAMMRATSYAGVNVYDTSLTSTGDVLEGLRLLPRTTSTSSRRTPTPRRGAAGSAWRPARCRRTRAPRPASTSGLRGCVRRRGDVQVRGDDPPVRAPGPLPAGEQDARVPEPRAGQAGGGSRAAGAGHWWAARRRPA</sequence>
<evidence type="ECO:0000313" key="2">
    <source>
        <dbReference type="EMBL" id="CAK0829627.1"/>
    </source>
</evidence>